<comment type="caution">
    <text evidence="1">The sequence shown here is derived from an EMBL/GenBank/DDBJ whole genome shotgun (WGS) entry which is preliminary data.</text>
</comment>
<name>A0ABQ8JZU7_9APHY</name>
<evidence type="ECO:0000313" key="2">
    <source>
        <dbReference type="Proteomes" id="UP000814176"/>
    </source>
</evidence>
<dbReference type="EMBL" id="JADCUA010000035">
    <property type="protein sequence ID" value="KAH9829921.1"/>
    <property type="molecule type" value="Genomic_DNA"/>
</dbReference>
<proteinExistence type="predicted"/>
<evidence type="ECO:0008006" key="3">
    <source>
        <dbReference type="Google" id="ProtNLM"/>
    </source>
</evidence>
<accession>A0ABQ8JZU7</accession>
<dbReference type="InterPro" id="IPR032675">
    <property type="entry name" value="LRR_dom_sf"/>
</dbReference>
<feature type="non-terminal residue" evidence="1">
    <location>
        <position position="1"/>
    </location>
</feature>
<dbReference type="RefSeq" id="XP_047773284.1">
    <property type="nucleotide sequence ID" value="XM_047919831.1"/>
</dbReference>
<organism evidence="1 2">
    <name type="scientific">Rhodofomes roseus</name>
    <dbReference type="NCBI Taxonomy" id="34475"/>
    <lineage>
        <taxon>Eukaryota</taxon>
        <taxon>Fungi</taxon>
        <taxon>Dikarya</taxon>
        <taxon>Basidiomycota</taxon>
        <taxon>Agaricomycotina</taxon>
        <taxon>Agaricomycetes</taxon>
        <taxon>Polyporales</taxon>
        <taxon>Rhodofomes</taxon>
    </lineage>
</organism>
<dbReference type="Proteomes" id="UP000814176">
    <property type="component" value="Unassembled WGS sequence"/>
</dbReference>
<reference evidence="1 2" key="1">
    <citation type="journal article" date="2021" name="Environ. Microbiol.">
        <title>Gene family expansions and transcriptome signatures uncover fungal adaptations to wood decay.</title>
        <authorList>
            <person name="Hage H."/>
            <person name="Miyauchi S."/>
            <person name="Viragh M."/>
            <person name="Drula E."/>
            <person name="Min B."/>
            <person name="Chaduli D."/>
            <person name="Navarro D."/>
            <person name="Favel A."/>
            <person name="Norest M."/>
            <person name="Lesage-Meessen L."/>
            <person name="Balint B."/>
            <person name="Merenyi Z."/>
            <person name="de Eugenio L."/>
            <person name="Morin E."/>
            <person name="Martinez A.T."/>
            <person name="Baldrian P."/>
            <person name="Stursova M."/>
            <person name="Martinez M.J."/>
            <person name="Novotny C."/>
            <person name="Magnuson J.K."/>
            <person name="Spatafora J.W."/>
            <person name="Maurice S."/>
            <person name="Pangilinan J."/>
            <person name="Andreopoulos W."/>
            <person name="LaButti K."/>
            <person name="Hundley H."/>
            <person name="Na H."/>
            <person name="Kuo A."/>
            <person name="Barry K."/>
            <person name="Lipzen A."/>
            <person name="Henrissat B."/>
            <person name="Riley R."/>
            <person name="Ahrendt S."/>
            <person name="Nagy L.G."/>
            <person name="Grigoriev I.V."/>
            <person name="Martin F."/>
            <person name="Rosso M.N."/>
        </authorList>
    </citation>
    <scope>NUCLEOTIDE SEQUENCE [LARGE SCALE GENOMIC DNA]</scope>
    <source>
        <strain evidence="1 2">CIRM-BRFM 1785</strain>
    </source>
</reference>
<feature type="non-terminal residue" evidence="1">
    <location>
        <position position="178"/>
    </location>
</feature>
<protein>
    <recommendedName>
        <fullName evidence="3">F-box domain-containing protein</fullName>
    </recommendedName>
</protein>
<evidence type="ECO:0000313" key="1">
    <source>
        <dbReference type="EMBL" id="KAH9829921.1"/>
    </source>
</evidence>
<sequence length="178" mass="20170">LPTEICGRIIDHVAAGLDIAYRLDSGNPHLLALRSCALVCRDWYYHTWYHLRQRVHLRDRDDVRTLFRTLRDRPRLRSVVQQVVISGHASGQRSMVQHLQSFTAMLAGKLPALQRIVIKDAQWTVGSMWMEGFGYLATFNLVRHLEITNIVAPSIAQLAHLISALPGLTHLWLSGVAC</sequence>
<dbReference type="Gene3D" id="3.80.10.10">
    <property type="entry name" value="Ribonuclease Inhibitor"/>
    <property type="match status" value="1"/>
</dbReference>
<dbReference type="GeneID" id="72000563"/>
<gene>
    <name evidence="1" type="ORF">C8Q71DRAFT_688313</name>
</gene>
<keyword evidence="2" id="KW-1185">Reference proteome</keyword>